<dbReference type="OrthoDB" id="2430314at2759"/>
<dbReference type="EMBL" id="KN832077">
    <property type="protein sequence ID" value="KIN95067.1"/>
    <property type="molecule type" value="Genomic_DNA"/>
</dbReference>
<evidence type="ECO:0000259" key="1">
    <source>
        <dbReference type="Pfam" id="PF26138"/>
    </source>
</evidence>
<evidence type="ECO:0000313" key="3">
    <source>
        <dbReference type="Proteomes" id="UP000054217"/>
    </source>
</evidence>
<name>A0A0C3IDE2_PISTI</name>
<dbReference type="InterPro" id="IPR058353">
    <property type="entry name" value="DUF8040"/>
</dbReference>
<feature type="non-terminal residue" evidence="2">
    <location>
        <position position="55"/>
    </location>
</feature>
<protein>
    <recommendedName>
        <fullName evidence="1">DUF8040 domain-containing protein</fullName>
    </recommendedName>
</protein>
<sequence length="55" mass="6562">FVSLEEQLATFLYMSVTGLTIRHISEHFQWSNETISQYFCKILFILSLSPFYSMY</sequence>
<reference evidence="3" key="2">
    <citation type="submission" date="2015-01" db="EMBL/GenBank/DDBJ databases">
        <title>Evolutionary Origins and Diversification of the Mycorrhizal Mutualists.</title>
        <authorList>
            <consortium name="DOE Joint Genome Institute"/>
            <consortium name="Mycorrhizal Genomics Consortium"/>
            <person name="Kohler A."/>
            <person name="Kuo A."/>
            <person name="Nagy L.G."/>
            <person name="Floudas D."/>
            <person name="Copeland A."/>
            <person name="Barry K.W."/>
            <person name="Cichocki N."/>
            <person name="Veneault-Fourrey C."/>
            <person name="LaButti K."/>
            <person name="Lindquist E.A."/>
            <person name="Lipzen A."/>
            <person name="Lundell T."/>
            <person name="Morin E."/>
            <person name="Murat C."/>
            <person name="Riley R."/>
            <person name="Ohm R."/>
            <person name="Sun H."/>
            <person name="Tunlid A."/>
            <person name="Henrissat B."/>
            <person name="Grigoriev I.V."/>
            <person name="Hibbett D.S."/>
            <person name="Martin F."/>
        </authorList>
    </citation>
    <scope>NUCLEOTIDE SEQUENCE [LARGE SCALE GENOMIC DNA]</scope>
    <source>
        <strain evidence="3">Marx 270</strain>
    </source>
</reference>
<accession>A0A0C3IDE2</accession>
<proteinExistence type="predicted"/>
<evidence type="ECO:0000313" key="2">
    <source>
        <dbReference type="EMBL" id="KIN95067.1"/>
    </source>
</evidence>
<feature type="non-terminal residue" evidence="2">
    <location>
        <position position="1"/>
    </location>
</feature>
<dbReference type="AlphaFoldDB" id="A0A0C3IDE2"/>
<dbReference type="Proteomes" id="UP000054217">
    <property type="component" value="Unassembled WGS sequence"/>
</dbReference>
<dbReference type="InParanoid" id="A0A0C3IDE2"/>
<organism evidence="2 3">
    <name type="scientific">Pisolithus tinctorius Marx 270</name>
    <dbReference type="NCBI Taxonomy" id="870435"/>
    <lineage>
        <taxon>Eukaryota</taxon>
        <taxon>Fungi</taxon>
        <taxon>Dikarya</taxon>
        <taxon>Basidiomycota</taxon>
        <taxon>Agaricomycotina</taxon>
        <taxon>Agaricomycetes</taxon>
        <taxon>Agaricomycetidae</taxon>
        <taxon>Boletales</taxon>
        <taxon>Sclerodermatineae</taxon>
        <taxon>Pisolithaceae</taxon>
        <taxon>Pisolithus</taxon>
    </lineage>
</organism>
<reference evidence="2 3" key="1">
    <citation type="submission" date="2014-04" db="EMBL/GenBank/DDBJ databases">
        <authorList>
            <consortium name="DOE Joint Genome Institute"/>
            <person name="Kuo A."/>
            <person name="Kohler A."/>
            <person name="Costa M.D."/>
            <person name="Nagy L.G."/>
            <person name="Floudas D."/>
            <person name="Copeland A."/>
            <person name="Barry K.W."/>
            <person name="Cichocki N."/>
            <person name="Veneault-Fourrey C."/>
            <person name="LaButti K."/>
            <person name="Lindquist E.A."/>
            <person name="Lipzen A."/>
            <person name="Lundell T."/>
            <person name="Morin E."/>
            <person name="Murat C."/>
            <person name="Sun H."/>
            <person name="Tunlid A."/>
            <person name="Henrissat B."/>
            <person name="Grigoriev I.V."/>
            <person name="Hibbett D.S."/>
            <person name="Martin F."/>
            <person name="Nordberg H.P."/>
            <person name="Cantor M.N."/>
            <person name="Hua S.X."/>
        </authorList>
    </citation>
    <scope>NUCLEOTIDE SEQUENCE [LARGE SCALE GENOMIC DNA]</scope>
    <source>
        <strain evidence="2 3">Marx 270</strain>
    </source>
</reference>
<dbReference type="Pfam" id="PF26138">
    <property type="entry name" value="DUF8040"/>
    <property type="match status" value="1"/>
</dbReference>
<feature type="domain" description="DUF8040" evidence="1">
    <location>
        <begin position="2"/>
        <end position="45"/>
    </location>
</feature>
<gene>
    <name evidence="2" type="ORF">M404DRAFT_115192</name>
</gene>
<dbReference type="HOGENOM" id="CLU_200854_1_0_1"/>
<keyword evidence="3" id="KW-1185">Reference proteome</keyword>